<name>H3KE91_9BURK</name>
<organism evidence="2 3">
    <name type="scientific">Sutterella parvirubra YIT 11816</name>
    <dbReference type="NCBI Taxonomy" id="762967"/>
    <lineage>
        <taxon>Bacteria</taxon>
        <taxon>Pseudomonadati</taxon>
        <taxon>Pseudomonadota</taxon>
        <taxon>Betaproteobacteria</taxon>
        <taxon>Burkholderiales</taxon>
        <taxon>Sutterellaceae</taxon>
        <taxon>Sutterella</taxon>
    </lineage>
</organism>
<evidence type="ECO:0000256" key="1">
    <source>
        <dbReference type="SAM" id="SignalP"/>
    </source>
</evidence>
<keyword evidence="1" id="KW-0732">Signal</keyword>
<sequence length="143" mass="15591">MSIIRIAATLCALTLAGGASAALLSSPVMPSVFVPEISKAQAKDAILDAARARKWRVVEDKPGVMRLAYPGAGPRAEKHELIVEVKYDGKNYSVGYVKSRGLDEDRTCRQAKKADDPNALCIHRNVPKWMSNLVIDIQRCASK</sequence>
<dbReference type="PATRIC" id="fig|762967.3.peg.838"/>
<reference evidence="2 3" key="1">
    <citation type="submission" date="2011-11" db="EMBL/GenBank/DDBJ databases">
        <authorList>
            <person name="Weinstock G."/>
            <person name="Sodergren E."/>
            <person name="Clifton S."/>
            <person name="Fulton L."/>
            <person name="Fulton B."/>
            <person name="Courtney L."/>
            <person name="Fronick C."/>
            <person name="Harrison M."/>
            <person name="Strong C."/>
            <person name="Farmer C."/>
            <person name="Delahaunty K."/>
            <person name="Markovic C."/>
            <person name="Hall O."/>
            <person name="Minx P."/>
            <person name="Tomlinson C."/>
            <person name="Mitreva M."/>
            <person name="Hou S."/>
            <person name="Chen J."/>
            <person name="Wollam A."/>
            <person name="Pepin K.H."/>
            <person name="Johnson M."/>
            <person name="Bhonagiri V."/>
            <person name="Zhang X."/>
            <person name="Suruliraj S."/>
            <person name="Warren W."/>
            <person name="Chinwalla A."/>
            <person name="Mardis E.R."/>
            <person name="Wilson R.K."/>
        </authorList>
    </citation>
    <scope>NUCLEOTIDE SEQUENCE [LARGE SCALE GENOMIC DNA]</scope>
    <source>
        <strain evidence="2 3">YIT 11816</strain>
    </source>
</reference>
<keyword evidence="3" id="KW-1185">Reference proteome</keyword>
<dbReference type="Proteomes" id="UP000004956">
    <property type="component" value="Unassembled WGS sequence"/>
</dbReference>
<feature type="chain" id="PRO_5003588862" description="Tat pathway signal sequence domain protein" evidence="1">
    <location>
        <begin position="22"/>
        <end position="143"/>
    </location>
</feature>
<dbReference type="RefSeq" id="WP_008541848.1">
    <property type="nucleotide sequence ID" value="NZ_JH604942.1"/>
</dbReference>
<dbReference type="HOGENOM" id="CLU_1805178_0_0_4"/>
<evidence type="ECO:0000313" key="2">
    <source>
        <dbReference type="EMBL" id="EHY31567.1"/>
    </source>
</evidence>
<dbReference type="EMBL" id="AFBQ01000143">
    <property type="protein sequence ID" value="EHY31567.1"/>
    <property type="molecule type" value="Genomic_DNA"/>
</dbReference>
<comment type="caution">
    <text evidence="2">The sequence shown here is derived from an EMBL/GenBank/DDBJ whole genome shotgun (WGS) entry which is preliminary data.</text>
</comment>
<dbReference type="AlphaFoldDB" id="H3KE91"/>
<evidence type="ECO:0000313" key="3">
    <source>
        <dbReference type="Proteomes" id="UP000004956"/>
    </source>
</evidence>
<accession>H3KE91</accession>
<dbReference type="OrthoDB" id="9157503at2"/>
<evidence type="ECO:0008006" key="4">
    <source>
        <dbReference type="Google" id="ProtNLM"/>
    </source>
</evidence>
<proteinExistence type="predicted"/>
<feature type="signal peptide" evidence="1">
    <location>
        <begin position="1"/>
        <end position="21"/>
    </location>
</feature>
<dbReference type="STRING" id="762967.HMPREF9440_01055"/>
<gene>
    <name evidence="2" type="ORF">HMPREF9440_01055</name>
</gene>
<protein>
    <recommendedName>
        <fullName evidence="4">Tat pathway signal sequence domain protein</fullName>
    </recommendedName>
</protein>